<evidence type="ECO:0000313" key="4">
    <source>
        <dbReference type="Proteomes" id="UP000466894"/>
    </source>
</evidence>
<dbReference type="RefSeq" id="WP_083088555.1">
    <property type="nucleotide sequence ID" value="NZ_AP022583.1"/>
</dbReference>
<reference evidence="1 4" key="2">
    <citation type="journal article" date="2019" name="Emerg. Microbes Infect.">
        <title>Comprehensive subspecies identification of 175 nontuberculous mycobacteria species based on 7547 genomic profiles.</title>
        <authorList>
            <person name="Matsumoto Y."/>
            <person name="Kinjo T."/>
            <person name="Motooka D."/>
            <person name="Nabeya D."/>
            <person name="Jung N."/>
            <person name="Uechi K."/>
            <person name="Horii T."/>
            <person name="Iida T."/>
            <person name="Fujita J."/>
            <person name="Nakamura S."/>
        </authorList>
    </citation>
    <scope>NUCLEOTIDE SEQUENCE [LARGE SCALE GENOMIC DNA]</scope>
    <source>
        <strain evidence="1 4">JCM 16367</strain>
    </source>
</reference>
<dbReference type="AlphaFoldDB" id="A0A7I7PA04"/>
<reference evidence="2 3" key="1">
    <citation type="submission" date="2017-02" db="EMBL/GenBank/DDBJ databases">
        <title>The new phylogeny of genus Mycobacterium.</title>
        <authorList>
            <person name="Tortoli E."/>
            <person name="Trovato A."/>
            <person name="Cirillo D.M."/>
        </authorList>
    </citation>
    <scope>NUCLEOTIDE SEQUENCE [LARGE SCALE GENOMIC DNA]</scope>
    <source>
        <strain evidence="2 3">DSM 45145</strain>
    </source>
</reference>
<name>A0A7I7PA04_9MYCO</name>
<evidence type="ECO:0000313" key="3">
    <source>
        <dbReference type="Proteomes" id="UP000192374"/>
    </source>
</evidence>
<keyword evidence="3" id="KW-1185">Reference proteome</keyword>
<dbReference type="KEGG" id="mnv:MNVI_07350"/>
<protein>
    <submittedName>
        <fullName evidence="1">Uncharacterized protein</fullName>
    </submittedName>
</protein>
<dbReference type="EMBL" id="MVIC01000028">
    <property type="protein sequence ID" value="ORB13002.1"/>
    <property type="molecule type" value="Genomic_DNA"/>
</dbReference>
<proteinExistence type="predicted"/>
<sequence>MTSNPIVGIEVSQMVGGGILTTTESTKTIVNSYLWGVASAMPYFDVSVQHIGAAEGGPKVVA</sequence>
<dbReference type="Proteomes" id="UP000466894">
    <property type="component" value="Chromosome"/>
</dbReference>
<evidence type="ECO:0000313" key="1">
    <source>
        <dbReference type="EMBL" id="BBY05417.1"/>
    </source>
</evidence>
<gene>
    <name evidence="2" type="ORF">BST37_14945</name>
    <name evidence="1" type="ORF">MNVI_07350</name>
</gene>
<reference evidence="1" key="3">
    <citation type="submission" date="2020-02" db="EMBL/GenBank/DDBJ databases">
        <authorList>
            <person name="Matsumoto Y."/>
            <person name="Motooka D."/>
            <person name="Nakamura S."/>
        </authorList>
    </citation>
    <scope>NUCLEOTIDE SEQUENCE</scope>
    <source>
        <strain evidence="1">JCM 16367</strain>
    </source>
</reference>
<evidence type="ECO:0000313" key="2">
    <source>
        <dbReference type="EMBL" id="ORB13002.1"/>
    </source>
</evidence>
<organism evidence="1 4">
    <name type="scientific">Mycobacterium noviomagense</name>
    <dbReference type="NCBI Taxonomy" id="459858"/>
    <lineage>
        <taxon>Bacteria</taxon>
        <taxon>Bacillati</taxon>
        <taxon>Actinomycetota</taxon>
        <taxon>Actinomycetes</taxon>
        <taxon>Mycobacteriales</taxon>
        <taxon>Mycobacteriaceae</taxon>
        <taxon>Mycobacterium</taxon>
    </lineage>
</organism>
<dbReference type="EMBL" id="AP022583">
    <property type="protein sequence ID" value="BBY05417.1"/>
    <property type="molecule type" value="Genomic_DNA"/>
</dbReference>
<accession>A0A7I7PA04</accession>
<dbReference type="Proteomes" id="UP000192374">
    <property type="component" value="Unassembled WGS sequence"/>
</dbReference>